<evidence type="ECO:0000313" key="1">
    <source>
        <dbReference type="EMBL" id="MBB1252032.1"/>
    </source>
</evidence>
<dbReference type="Proteomes" id="UP000525686">
    <property type="component" value="Unassembled WGS sequence"/>
</dbReference>
<dbReference type="EMBL" id="VJYK02000002">
    <property type="protein sequence ID" value="MQS00352.1"/>
    <property type="molecule type" value="Genomic_DNA"/>
</dbReference>
<evidence type="ECO:0000313" key="3">
    <source>
        <dbReference type="EMBL" id="MQS00352.1"/>
    </source>
</evidence>
<dbReference type="EMBL" id="JABJWZ010000005">
    <property type="protein sequence ID" value="MBB1252032.1"/>
    <property type="molecule type" value="Genomic_DNA"/>
</dbReference>
<sequence>MRTSVRLAVQGRLFAGDFEIHLTVDGTGDELSGLEDFARAHGLKCAFIVLDRGRTPWQPMITQRAQGTLAEAADSAEATAAGLSAAGFRVVRTKVEATPWSDGVPRDDSAARSLPGDQYFEHHVKLLLPADAELAALARLAERHGAHVSRNARRRRDDGPAERFVTQRCRGVGDTTASCRLSDLTAELTAAGWEIISSEREFVVYDSAQALDAGWIREAEAAR</sequence>
<dbReference type="RefSeq" id="WP_143645764.1">
    <property type="nucleotide sequence ID" value="NZ_JABJWZ010000005.1"/>
</dbReference>
<reference evidence="1" key="3">
    <citation type="journal article" name="Syst. Appl. Microbiol.">
        <title>Streptomyces alkaliterrae sp. nov., isolated from an alkaline soil, and emended descriptions of Streptomyces alkaliphilus, Streptomyces calidiresistens and Streptomyces durbertensis.</title>
        <authorList>
            <person name="Swiecimska M."/>
            <person name="Golinska P."/>
            <person name="Nouioui I."/>
            <person name="Wypij M."/>
            <person name="Rai M."/>
            <person name="Sangal V."/>
            <person name="Goodfellow M."/>
        </authorList>
    </citation>
    <scope>NUCLEOTIDE SEQUENCE</scope>
    <source>
        <strain evidence="1">OF3</strain>
        <strain evidence="2">OF8</strain>
    </source>
</reference>
<comment type="caution">
    <text evidence="3">The sequence shown here is derived from an EMBL/GenBank/DDBJ whole genome shotgun (WGS) entry which is preliminary data.</text>
</comment>
<protein>
    <submittedName>
        <fullName evidence="3">Uncharacterized protein</fullName>
    </submittedName>
</protein>
<proteinExistence type="predicted"/>
<evidence type="ECO:0000313" key="6">
    <source>
        <dbReference type="Proteomes" id="UP000525686"/>
    </source>
</evidence>
<dbReference type="Proteomes" id="UP000320857">
    <property type="component" value="Unassembled WGS sequence"/>
</dbReference>
<dbReference type="Proteomes" id="UP000517765">
    <property type="component" value="Unassembled WGS sequence"/>
</dbReference>
<evidence type="ECO:0000313" key="4">
    <source>
        <dbReference type="Proteomes" id="UP000320857"/>
    </source>
</evidence>
<evidence type="ECO:0000313" key="2">
    <source>
        <dbReference type="EMBL" id="MBB1257463.1"/>
    </source>
</evidence>
<name>A0A5P0YLQ2_9ACTN</name>
<gene>
    <name evidence="3" type="ORF">FNX44_000355</name>
    <name evidence="1" type="ORF">H3146_01440</name>
    <name evidence="2" type="ORF">H3147_01260</name>
</gene>
<reference evidence="5 6" key="2">
    <citation type="submission" date="2020-05" db="EMBL/GenBank/DDBJ databases">
        <title>Classification of alakaliphilic streptomycetes isolated from an alkaline soil next to Lonar Crater, India and a proposal for the recognition of Streptomyces alkaliterrae sp. nov.</title>
        <authorList>
            <person name="Golinska P."/>
        </authorList>
    </citation>
    <scope>NUCLEOTIDE SEQUENCE [LARGE SCALE GENOMIC DNA]</scope>
    <source>
        <strain evidence="6">OF3</strain>
        <strain evidence="5">OF8</strain>
    </source>
</reference>
<organism evidence="3 4">
    <name type="scientific">Streptomyces alkaliterrae</name>
    <dbReference type="NCBI Taxonomy" id="2213162"/>
    <lineage>
        <taxon>Bacteria</taxon>
        <taxon>Bacillati</taxon>
        <taxon>Actinomycetota</taxon>
        <taxon>Actinomycetes</taxon>
        <taxon>Kitasatosporales</taxon>
        <taxon>Streptomycetaceae</taxon>
        <taxon>Streptomyces</taxon>
    </lineage>
</organism>
<dbReference type="AlphaFoldDB" id="A0A5P0YLQ2"/>
<dbReference type="EMBL" id="JABJXA010000004">
    <property type="protein sequence ID" value="MBB1257463.1"/>
    <property type="molecule type" value="Genomic_DNA"/>
</dbReference>
<dbReference type="OrthoDB" id="69974at2"/>
<keyword evidence="4" id="KW-1185">Reference proteome</keyword>
<accession>A0A5P0YLQ2</accession>
<evidence type="ECO:0000313" key="5">
    <source>
        <dbReference type="Proteomes" id="UP000517765"/>
    </source>
</evidence>
<reference evidence="3 4" key="1">
    <citation type="submission" date="2019-10" db="EMBL/GenBank/DDBJ databases">
        <title>Streptomyces sp. nov., a novel actinobacterium isolated from alkaline environment.</title>
        <authorList>
            <person name="Golinska P."/>
        </authorList>
    </citation>
    <scope>NUCLEOTIDE SEQUENCE [LARGE SCALE GENOMIC DNA]</scope>
    <source>
        <strain evidence="3 4">OF1</strain>
    </source>
</reference>